<evidence type="ECO:0000313" key="6">
    <source>
        <dbReference type="Proteomes" id="UP000319263"/>
    </source>
</evidence>
<dbReference type="PROSITE" id="PS01124">
    <property type="entry name" value="HTH_ARAC_FAMILY_2"/>
    <property type="match status" value="1"/>
</dbReference>
<dbReference type="InterPro" id="IPR009057">
    <property type="entry name" value="Homeodomain-like_sf"/>
</dbReference>
<dbReference type="OrthoDB" id="161473at2"/>
<dbReference type="GO" id="GO:0043565">
    <property type="term" value="F:sequence-specific DNA binding"/>
    <property type="evidence" value="ECO:0007669"/>
    <property type="project" value="InterPro"/>
</dbReference>
<gene>
    <name evidence="5" type="ORF">FOE78_19480</name>
</gene>
<sequence>MTATDRLAEILELVEQSLDEPGTDGDALARRAHLSRFHFDRLAAAALGEPPGRFRRRVLLERAAHQLSTGSVAVIDIAFDAGYEAPEAFTRAFVRAYGCSPSQFRRLPNAAAGLPAPSGIHFHPPGALRLPATEGRTTMDVLLRMLDHHLWLTGEIVDRLAGVEPEVLDRPIELSVEGIDADPTLRSVVTRLVSQLEMWLAVFDHATEIEYPSDNSPAGLRARLDRVGPAFRTLMEQIFAEGRAAETFIDATCEPPQTFSYAGVLAHVLTFSAVRRTLAIGALETAGVDDLGAGDPMTFVGGHGSDAGRISRKMN</sequence>
<dbReference type="Proteomes" id="UP000319263">
    <property type="component" value="Chromosome"/>
</dbReference>
<dbReference type="SMART" id="SM00342">
    <property type="entry name" value="HTH_ARAC"/>
    <property type="match status" value="1"/>
</dbReference>
<dbReference type="KEGG" id="mik:FOE78_19480"/>
<dbReference type="PANTHER" id="PTHR40055">
    <property type="entry name" value="TRANSCRIPTIONAL REGULATOR YGIV-RELATED"/>
    <property type="match status" value="1"/>
</dbReference>
<dbReference type="GO" id="GO:0003700">
    <property type="term" value="F:DNA-binding transcription factor activity"/>
    <property type="evidence" value="ECO:0007669"/>
    <property type="project" value="InterPro"/>
</dbReference>
<evidence type="ECO:0000256" key="3">
    <source>
        <dbReference type="ARBA" id="ARBA00023163"/>
    </source>
</evidence>
<dbReference type="PRINTS" id="PR00032">
    <property type="entry name" value="HTHARAC"/>
</dbReference>
<dbReference type="AlphaFoldDB" id="A0A516Q2Z9"/>
<evidence type="ECO:0000313" key="5">
    <source>
        <dbReference type="EMBL" id="QDP97799.1"/>
    </source>
</evidence>
<dbReference type="InterPro" id="IPR050908">
    <property type="entry name" value="SmbC-like"/>
</dbReference>
<proteinExistence type="predicted"/>
<dbReference type="RefSeq" id="WP_143987753.1">
    <property type="nucleotide sequence ID" value="NZ_CP041692.1"/>
</dbReference>
<dbReference type="SUPFAM" id="SSF46689">
    <property type="entry name" value="Homeodomain-like"/>
    <property type="match status" value="1"/>
</dbReference>
<dbReference type="InterPro" id="IPR020449">
    <property type="entry name" value="Tscrpt_reg_AraC-type_HTH"/>
</dbReference>
<organism evidence="5 6">
    <name type="scientific">Microlunatus elymi</name>
    <dbReference type="NCBI Taxonomy" id="2596828"/>
    <lineage>
        <taxon>Bacteria</taxon>
        <taxon>Bacillati</taxon>
        <taxon>Actinomycetota</taxon>
        <taxon>Actinomycetes</taxon>
        <taxon>Propionibacteriales</taxon>
        <taxon>Propionibacteriaceae</taxon>
        <taxon>Microlunatus</taxon>
    </lineage>
</organism>
<evidence type="ECO:0000259" key="4">
    <source>
        <dbReference type="PROSITE" id="PS01124"/>
    </source>
</evidence>
<dbReference type="Gene3D" id="1.10.10.60">
    <property type="entry name" value="Homeodomain-like"/>
    <property type="match status" value="2"/>
</dbReference>
<dbReference type="PANTHER" id="PTHR40055:SF2">
    <property type="entry name" value="DNA GYRASE INHIBITOR"/>
    <property type="match status" value="1"/>
</dbReference>
<dbReference type="EMBL" id="CP041692">
    <property type="protein sequence ID" value="QDP97799.1"/>
    <property type="molecule type" value="Genomic_DNA"/>
</dbReference>
<keyword evidence="2" id="KW-0238">DNA-binding</keyword>
<evidence type="ECO:0000256" key="2">
    <source>
        <dbReference type="ARBA" id="ARBA00023125"/>
    </source>
</evidence>
<keyword evidence="3" id="KW-0804">Transcription</keyword>
<evidence type="ECO:0000256" key="1">
    <source>
        <dbReference type="ARBA" id="ARBA00023015"/>
    </source>
</evidence>
<reference evidence="5 6" key="1">
    <citation type="submission" date="2019-07" db="EMBL/GenBank/DDBJ databases">
        <title>Microlunatus dokdonensis sp. nov. isolated from the rhizospheric soil of the wild plant Elymus tsukushiensis.</title>
        <authorList>
            <person name="Ghim S.-Y."/>
            <person name="Hwang Y.-J."/>
            <person name="Son J.-S."/>
            <person name="Shin J.-H."/>
        </authorList>
    </citation>
    <scope>NUCLEOTIDE SEQUENCE [LARGE SCALE GENOMIC DNA]</scope>
    <source>
        <strain evidence="5 6">KUDC0627</strain>
    </source>
</reference>
<feature type="domain" description="HTH araC/xylS-type" evidence="4">
    <location>
        <begin position="8"/>
        <end position="107"/>
    </location>
</feature>
<protein>
    <submittedName>
        <fullName evidence="5">Helix-turn-helix transcriptional regulator</fullName>
    </submittedName>
</protein>
<dbReference type="InterPro" id="IPR018060">
    <property type="entry name" value="HTH_AraC"/>
</dbReference>
<dbReference type="Pfam" id="PF12833">
    <property type="entry name" value="HTH_18"/>
    <property type="match status" value="1"/>
</dbReference>
<keyword evidence="6" id="KW-1185">Reference proteome</keyword>
<name>A0A516Q2Z9_9ACTN</name>
<keyword evidence="1" id="KW-0805">Transcription regulation</keyword>
<accession>A0A516Q2Z9</accession>